<dbReference type="InterPro" id="IPR050951">
    <property type="entry name" value="Retrovirus_Pol_polyprotein"/>
</dbReference>
<dbReference type="Gene3D" id="3.30.420.10">
    <property type="entry name" value="Ribonuclease H-like superfamily/Ribonuclease H"/>
    <property type="match status" value="1"/>
</dbReference>
<dbReference type="InterPro" id="IPR043128">
    <property type="entry name" value="Rev_trsase/Diguanyl_cyclase"/>
</dbReference>
<dbReference type="Gene3D" id="3.10.10.10">
    <property type="entry name" value="HIV Type 1 Reverse Transcriptase, subunit A, domain 1"/>
    <property type="match status" value="1"/>
</dbReference>
<feature type="coiled-coil region" evidence="6">
    <location>
        <begin position="236"/>
        <end position="263"/>
    </location>
</feature>
<reference evidence="9 10" key="1">
    <citation type="submission" date="2024-09" db="EMBL/GenBank/DDBJ databases">
        <title>Chromosome-scale assembly of Riccia sorocarpa.</title>
        <authorList>
            <person name="Paukszto L."/>
        </authorList>
    </citation>
    <scope>NUCLEOTIDE SEQUENCE [LARGE SCALE GENOMIC DNA]</scope>
    <source>
        <strain evidence="9">LP-2024</strain>
        <tissue evidence="9">Aerial parts of the thallus</tissue>
    </source>
</reference>
<dbReference type="InterPro" id="IPR021109">
    <property type="entry name" value="Peptidase_aspartic_dom_sf"/>
</dbReference>
<keyword evidence="1" id="KW-0808">Transferase</keyword>
<dbReference type="InterPro" id="IPR041588">
    <property type="entry name" value="Integrase_H2C2"/>
</dbReference>
<gene>
    <name evidence="9" type="ORF">R1sor_021855</name>
</gene>
<keyword evidence="4" id="KW-0378">Hydrolase</keyword>
<keyword evidence="2" id="KW-0548">Nucleotidyltransferase</keyword>
<evidence type="ECO:0000313" key="10">
    <source>
        <dbReference type="Proteomes" id="UP001633002"/>
    </source>
</evidence>
<proteinExistence type="predicted"/>
<dbReference type="Pfam" id="PF17921">
    <property type="entry name" value="Integrase_H2C2"/>
    <property type="match status" value="1"/>
</dbReference>
<dbReference type="PANTHER" id="PTHR37984:SF5">
    <property type="entry name" value="PROTEIN NYNRIN-LIKE"/>
    <property type="match status" value="1"/>
</dbReference>
<evidence type="ECO:0000256" key="7">
    <source>
        <dbReference type="SAM" id="MobiDB-lite"/>
    </source>
</evidence>
<dbReference type="InterPro" id="IPR001584">
    <property type="entry name" value="Integrase_cat-core"/>
</dbReference>
<dbReference type="InterPro" id="IPR000477">
    <property type="entry name" value="RT_dom"/>
</dbReference>
<dbReference type="InterPro" id="IPR012337">
    <property type="entry name" value="RNaseH-like_sf"/>
</dbReference>
<protein>
    <recommendedName>
        <fullName evidence="8">Integrase catalytic domain-containing protein</fullName>
    </recommendedName>
</protein>
<evidence type="ECO:0000256" key="1">
    <source>
        <dbReference type="ARBA" id="ARBA00022679"/>
    </source>
</evidence>
<dbReference type="PROSITE" id="PS50994">
    <property type="entry name" value="INTEGRASE"/>
    <property type="match status" value="1"/>
</dbReference>
<evidence type="ECO:0000256" key="2">
    <source>
        <dbReference type="ARBA" id="ARBA00022695"/>
    </source>
</evidence>
<dbReference type="PANTHER" id="PTHR37984">
    <property type="entry name" value="PROTEIN CBG26694"/>
    <property type="match status" value="1"/>
</dbReference>
<organism evidence="9 10">
    <name type="scientific">Riccia sorocarpa</name>
    <dbReference type="NCBI Taxonomy" id="122646"/>
    <lineage>
        <taxon>Eukaryota</taxon>
        <taxon>Viridiplantae</taxon>
        <taxon>Streptophyta</taxon>
        <taxon>Embryophyta</taxon>
        <taxon>Marchantiophyta</taxon>
        <taxon>Marchantiopsida</taxon>
        <taxon>Marchantiidae</taxon>
        <taxon>Marchantiales</taxon>
        <taxon>Ricciaceae</taxon>
        <taxon>Riccia</taxon>
    </lineage>
</organism>
<feature type="region of interest" description="Disordered" evidence="7">
    <location>
        <begin position="1845"/>
        <end position="1868"/>
    </location>
</feature>
<dbReference type="SUPFAM" id="SSF50630">
    <property type="entry name" value="Acid proteases"/>
    <property type="match status" value="1"/>
</dbReference>
<evidence type="ECO:0000259" key="8">
    <source>
        <dbReference type="PROSITE" id="PS50994"/>
    </source>
</evidence>
<accession>A0ABD3GKD2</accession>
<dbReference type="Gene3D" id="2.40.70.10">
    <property type="entry name" value="Acid Proteases"/>
    <property type="match status" value="1"/>
</dbReference>
<comment type="caution">
    <text evidence="9">The sequence shown here is derived from an EMBL/GenBank/DDBJ whole genome shotgun (WGS) entry which is preliminary data.</text>
</comment>
<sequence length="1868" mass="211666">MDTIGILQALATLIREQPVGEMRSTKALQSVVRRLGRFDGREVSHYLREYRNEMILARVSDTESIASFELLAEFELRDRQPGRVMTLSELLREFERRYRQLPYREKITLDTRRTELFLRAADDTSADRLCFMLADRSAEGGITTDWVRVEEAVSILTRQRRAVGAQYMATLLPRHGMQLQMAPAPLPRVAPHVPVSGAMPIAQMPAFAPVDVPVPQVPAVVAPAVPRADAQRPGGNQEQQTTMDELTRMMRDMRVEMAELRRGAVPAARDARPRDDGPRQCIWCDSPDHMRRDCEELAAALRDGVVRYQDNKLHLVATGEPLRTQFGRGGMRRLIPARAAAVEAVPAPRDNVAPLPEPHVFGAQVEVFSTPALLDSSGANGQAVPMEELRRAAEIIRRATGWGDVVDAGSLHTFLEAKKSVSWEDALVEEKRRRDAADLDARGPEPRVTRRRAGELASDAPSSSQAPPPALGPMEGVQRDVPAAGRGKGQRAAPQEKGKAPAYKLAADIETSTDLKTILEQRILDARVEFSLKEILGIAKREFHELIIDIIKRKRQTLSEQAVTQMLDVVDGVAEVTHDAEVFANGVDDAEYDEYQKEHWARATGEVKIRLAGLAEPVTALVDHGSEINIISRDVYERGQWPIEKNHGWVLRAANNQKGELFGACPNVPVKVGDVEVTQHFFVQDISSYLVILGMPYITAVRMETKVMNDGSHYARVRSLDGRHSVQFLTVRVNHERNRRALKDGAVRRVLKGDEFVSGVFEECVGLQSFSGWLDEVEKGVRKMDDTMVIPLHSREVYEEIASFLRYVPHSRLENGSCSTVCWCNFSHEAKVHAKYKSVLKKVKPVATQLPEDSDKQMELAAKQPVLRDVRRIGHRFTRETLKKLKIGGGDFLTDAEKKKFEEMIQAHGRAFAFSADEIGCVDPKVIAPMVIFTVPHVPWDLKPIPVPRALLPKLIDLLKEKMRMGILEPSMAPYSSRWFTVPKKSGALRFIQDLQPANSVTIRNVGSGPIVDEVVDEFAGRAIYSIGDLYSGYDQFQLAVESRDLTTIRTPLGLMRMCTLPQGATNSVAHMQNAMHKVLRDFVPEVTIPFLDDIPMKGCPTESRDESVDADGCRKFVAEHIRDVGRILTRLEEVHLTLSGEKSQFGVSEILVVSHLCGSFGRRPNPEKVDAIARMADCRSITEVRRFLGCCVFYRLSVPHYAHVAEPLYALMKKGRKFTWNEEYHTTMQRLKRVLQSAPVLRRLDYKCGRPIVITVDTSPKAVGWAVGQDDADGVRFAGRFGAKILTGRQRDYPQVKRELWGVRTAMRVDRDLLIGAQVVLETDCLPLLGMIANCNTPDIAMLRWIAYIRSLNPELRHIAGKKNVVADMLSRARYEDEDELILAAEEEERRDAWCQVREGVSDDEVLPFCEELYSGRLRDIGLYLSTLSRREGWSDAQFKEIRQKAYGYLLRNGYLWRRPKKRDGVLLRVIDDSDTKLQLLKEFHEALWAGHRGVWATYMKLKERYWWKGLYKDVTEFVSSCLHCQFYSKVRYRDGLVPTYPPSIHFRWVLDLVMMPPGLWGMRYLVLAREDLSNFVEGRALRTKSTEGICRFVLEDIVCRYGSVGSLRADRGELNAAEARSFFERFGVKLKLTTAMNPEGIGKSERGHPSIVHALVKACDGRRREWPRLLPFALWADRTTHCTTTGYMPVELMLGQKSIMPTEEAIPTWVSLPWEDGLDRESLLALRVRHLERREEDLADAKRKLKEARLKNKVYFDKTHRLRPKPIQPGDWVLVYDSTLENQHSTVRKFSRRWFGPYVVLGVNDNATYTLCELDGTRLRLPVAGKRVKLFRRRDGTTELSEFLETEPAFAEDDEIEDEAEEDHED</sequence>
<evidence type="ECO:0000256" key="4">
    <source>
        <dbReference type="ARBA" id="ARBA00022759"/>
    </source>
</evidence>
<evidence type="ECO:0000256" key="5">
    <source>
        <dbReference type="ARBA" id="ARBA00023268"/>
    </source>
</evidence>
<dbReference type="GO" id="GO:0004519">
    <property type="term" value="F:endonuclease activity"/>
    <property type="evidence" value="ECO:0007669"/>
    <property type="project" value="UniProtKB-KW"/>
</dbReference>
<keyword evidence="4" id="KW-0255">Endonuclease</keyword>
<dbReference type="FunFam" id="3.30.70.270:FF:000020">
    <property type="entry name" value="Transposon Tf2-6 polyprotein-like Protein"/>
    <property type="match status" value="1"/>
</dbReference>
<dbReference type="InterPro" id="IPR036397">
    <property type="entry name" value="RNaseH_sf"/>
</dbReference>
<dbReference type="Gene3D" id="1.10.340.70">
    <property type="match status" value="1"/>
</dbReference>
<evidence type="ECO:0000313" key="9">
    <source>
        <dbReference type="EMBL" id="KAL3678899.1"/>
    </source>
</evidence>
<keyword evidence="5" id="KW-0511">Multifunctional enzyme</keyword>
<dbReference type="EMBL" id="JBJQOH010000007">
    <property type="protein sequence ID" value="KAL3678899.1"/>
    <property type="molecule type" value="Genomic_DNA"/>
</dbReference>
<dbReference type="Pfam" id="PF00078">
    <property type="entry name" value="RVT_1"/>
    <property type="match status" value="1"/>
</dbReference>
<feature type="domain" description="Integrase catalytic" evidence="8">
    <location>
        <begin position="1539"/>
        <end position="1699"/>
    </location>
</feature>
<keyword evidence="10" id="KW-1185">Reference proteome</keyword>
<keyword evidence="3" id="KW-0540">Nuclease</keyword>
<dbReference type="GO" id="GO:0016779">
    <property type="term" value="F:nucleotidyltransferase activity"/>
    <property type="evidence" value="ECO:0007669"/>
    <property type="project" value="UniProtKB-KW"/>
</dbReference>
<dbReference type="Gene3D" id="3.30.70.270">
    <property type="match status" value="2"/>
</dbReference>
<dbReference type="SUPFAM" id="SSF56672">
    <property type="entry name" value="DNA/RNA polymerases"/>
    <property type="match status" value="1"/>
</dbReference>
<feature type="compositionally biased region" description="Basic and acidic residues" evidence="7">
    <location>
        <begin position="431"/>
        <end position="454"/>
    </location>
</feature>
<dbReference type="CDD" id="cd01647">
    <property type="entry name" value="RT_LTR"/>
    <property type="match status" value="1"/>
</dbReference>
<evidence type="ECO:0000256" key="6">
    <source>
        <dbReference type="SAM" id="Coils"/>
    </source>
</evidence>
<dbReference type="CDD" id="cd00303">
    <property type="entry name" value="retropepsin_like"/>
    <property type="match status" value="1"/>
</dbReference>
<feature type="region of interest" description="Disordered" evidence="7">
    <location>
        <begin position="431"/>
        <end position="502"/>
    </location>
</feature>
<dbReference type="InterPro" id="IPR041577">
    <property type="entry name" value="RT_RNaseH_2"/>
</dbReference>
<dbReference type="InterPro" id="IPR043502">
    <property type="entry name" value="DNA/RNA_pol_sf"/>
</dbReference>
<feature type="coiled-coil region" evidence="6">
    <location>
        <begin position="1730"/>
        <end position="1760"/>
    </location>
</feature>
<dbReference type="SUPFAM" id="SSF53098">
    <property type="entry name" value="Ribonuclease H-like"/>
    <property type="match status" value="1"/>
</dbReference>
<name>A0ABD3GKD2_9MARC</name>
<evidence type="ECO:0000256" key="3">
    <source>
        <dbReference type="ARBA" id="ARBA00022722"/>
    </source>
</evidence>
<dbReference type="Proteomes" id="UP001633002">
    <property type="component" value="Unassembled WGS sequence"/>
</dbReference>
<keyword evidence="6" id="KW-0175">Coiled coil</keyword>
<dbReference type="Pfam" id="PF17919">
    <property type="entry name" value="RT_RNaseH_2"/>
    <property type="match status" value="1"/>
</dbReference>